<feature type="coiled-coil region" evidence="1">
    <location>
        <begin position="15"/>
        <end position="78"/>
    </location>
</feature>
<accession>B0W6V5</accession>
<dbReference type="VEuPathDB" id="VectorBase:CPIJ003053"/>
<dbReference type="AlphaFoldDB" id="B0W6V5"/>
<dbReference type="InParanoid" id="B0W6V5"/>
<reference evidence="2" key="1">
    <citation type="submission" date="2007-03" db="EMBL/GenBank/DDBJ databases">
        <title>Annotation of Culex pipiens quinquefasciatus.</title>
        <authorList>
            <consortium name="The Broad Institute Genome Sequencing Platform"/>
            <person name="Atkinson P.W."/>
            <person name="Hemingway J."/>
            <person name="Christensen B.M."/>
            <person name="Higgs S."/>
            <person name="Kodira C."/>
            <person name="Hannick L."/>
            <person name="Megy K."/>
            <person name="O'Leary S."/>
            <person name="Pearson M."/>
            <person name="Haas B.J."/>
            <person name="Mauceli E."/>
            <person name="Wortman J.R."/>
            <person name="Lee N.H."/>
            <person name="Guigo R."/>
            <person name="Stanke M."/>
            <person name="Alvarado L."/>
            <person name="Amedeo P."/>
            <person name="Antoine C.H."/>
            <person name="Arensburger P."/>
            <person name="Bidwell S.L."/>
            <person name="Crawford M."/>
            <person name="Camaro F."/>
            <person name="Devon K."/>
            <person name="Engels R."/>
            <person name="Hammond M."/>
            <person name="Howarth C."/>
            <person name="Koehrsen M."/>
            <person name="Lawson D."/>
            <person name="Montgomery P."/>
            <person name="Nene V."/>
            <person name="Nusbaum C."/>
            <person name="Puiu D."/>
            <person name="Romero-Severson J."/>
            <person name="Severson D.W."/>
            <person name="Shumway M."/>
            <person name="Sisk P."/>
            <person name="Stolte C."/>
            <person name="Zeng Q."/>
            <person name="Eisenstadt E."/>
            <person name="Fraser-Liggett C."/>
            <person name="Strausberg R."/>
            <person name="Galagan J."/>
            <person name="Birren B."/>
            <person name="Collins F.H."/>
        </authorList>
    </citation>
    <scope>NUCLEOTIDE SEQUENCE [LARGE SCALE GENOMIC DNA]</scope>
    <source>
        <strain evidence="2">JHB</strain>
    </source>
</reference>
<dbReference type="HOGENOM" id="CLU_480008_0_0_1"/>
<name>B0W6V5_CULQU</name>
<evidence type="ECO:0000256" key="1">
    <source>
        <dbReference type="SAM" id="Coils"/>
    </source>
</evidence>
<keyword evidence="1" id="KW-0175">Coiled coil</keyword>
<gene>
    <name evidence="2" type="ORF">CpipJ_CPIJ003053</name>
</gene>
<dbReference type="PhylomeDB" id="B0W6V5"/>
<dbReference type="KEGG" id="cqu:CpipJ_CPIJ003053"/>
<dbReference type="OMA" id="DRMFLTQ"/>
<dbReference type="EMBL" id="DS231850">
    <property type="protein sequence ID" value="EDS37101.1"/>
    <property type="molecule type" value="Genomic_DNA"/>
</dbReference>
<organism>
    <name type="scientific">Culex quinquefasciatus</name>
    <name type="common">Southern house mosquito</name>
    <name type="synonym">Culex pungens</name>
    <dbReference type="NCBI Taxonomy" id="7176"/>
    <lineage>
        <taxon>Eukaryota</taxon>
        <taxon>Metazoa</taxon>
        <taxon>Ecdysozoa</taxon>
        <taxon>Arthropoda</taxon>
        <taxon>Hexapoda</taxon>
        <taxon>Insecta</taxon>
        <taxon>Pterygota</taxon>
        <taxon>Neoptera</taxon>
        <taxon>Endopterygota</taxon>
        <taxon>Diptera</taxon>
        <taxon>Nematocera</taxon>
        <taxon>Culicoidea</taxon>
        <taxon>Culicidae</taxon>
        <taxon>Culicinae</taxon>
        <taxon>Culicini</taxon>
        <taxon>Culex</taxon>
        <taxon>Culex</taxon>
    </lineage>
</organism>
<sequence>MANNLTSEIETKTIATSYNEEFSKFRAEFEKLRQNAKGKFEKALSCINEQITSLEASKQILEIKLSATAERLQNVRKELCVLKLQNNELTYAVDTFNKMLPKDLPQILTEVINKSVDYELVIQFASRIVDFDVRAKALIWLYQSMGEDKAEASVILLESSFWQLTVEITEDNDFLHDMQKQVVNGILDKLSPKTMQLYSKWKQVICTNKSEEITYLMNYMTVKQLEMLANQFIIGYNVWVLQNCLLDKLHILNKCTTVGAYEVLLNASRTVQKMYLAPIVYKMTILKERCKLEVNEGNGNRINKYLHQIKSPKFTNSNINDITKCHKHFSLFDSEEKTCIRISQERKIIKFGSFNVIDTTPGKGQCSIFSLELQEFNGTRFKIIERATAEPLTRLNYPSHWSTDWNIIGSAYRSKPGLKLNTDDGWFLEANHVNDTVYITNDFDIPVADRVVSYLARVQHRDKVHPLFFRWDRKYFFKMIDHVNALWKIKCVR</sequence>
<dbReference type="eggNOG" id="ENOG502TB3P">
    <property type="taxonomic scope" value="Eukaryota"/>
</dbReference>
<protein>
    <submittedName>
        <fullName evidence="2">Uncharacterized protein</fullName>
    </submittedName>
</protein>
<evidence type="ECO:0000313" key="2">
    <source>
        <dbReference type="EMBL" id="EDS37101.1"/>
    </source>
</evidence>
<proteinExistence type="predicted"/>